<feature type="transmembrane region" description="Helical" evidence="1">
    <location>
        <begin position="340"/>
        <end position="362"/>
    </location>
</feature>
<protein>
    <submittedName>
        <fullName evidence="3">Uncharacterized protein</fullName>
    </submittedName>
</protein>
<keyword evidence="1" id="KW-0472">Membrane</keyword>
<keyword evidence="1" id="KW-1133">Transmembrane helix</keyword>
<keyword evidence="2" id="KW-0732">Signal</keyword>
<feature type="signal peptide" evidence="2">
    <location>
        <begin position="1"/>
        <end position="16"/>
    </location>
</feature>
<reference evidence="3 4" key="1">
    <citation type="journal article" date="2023" name="IScience">
        <title>Expanded male sex-determining region conserved during the evolution of homothallism in the green alga Volvox.</title>
        <authorList>
            <person name="Yamamoto K."/>
            <person name="Matsuzaki R."/>
            <person name="Mahakham W."/>
            <person name="Heman W."/>
            <person name="Sekimoto H."/>
            <person name="Kawachi M."/>
            <person name="Minakuchi Y."/>
            <person name="Toyoda A."/>
            <person name="Nozaki H."/>
        </authorList>
    </citation>
    <scope>NUCLEOTIDE SEQUENCE [LARGE SCALE GENOMIC DNA]</scope>
    <source>
        <strain evidence="3 4">NIES-4468</strain>
    </source>
</reference>
<proteinExistence type="predicted"/>
<evidence type="ECO:0000313" key="4">
    <source>
        <dbReference type="Proteomes" id="UP001165090"/>
    </source>
</evidence>
<organism evidence="3 4">
    <name type="scientific">Volvox africanus</name>
    <dbReference type="NCBI Taxonomy" id="51714"/>
    <lineage>
        <taxon>Eukaryota</taxon>
        <taxon>Viridiplantae</taxon>
        <taxon>Chlorophyta</taxon>
        <taxon>core chlorophytes</taxon>
        <taxon>Chlorophyceae</taxon>
        <taxon>CS clade</taxon>
        <taxon>Chlamydomonadales</taxon>
        <taxon>Volvocaceae</taxon>
        <taxon>Volvox</taxon>
    </lineage>
</organism>
<comment type="caution">
    <text evidence="3">The sequence shown here is derived from an EMBL/GenBank/DDBJ whole genome shotgun (WGS) entry which is preliminary data.</text>
</comment>
<dbReference type="Proteomes" id="UP001165090">
    <property type="component" value="Unassembled WGS sequence"/>
</dbReference>
<keyword evidence="1" id="KW-0812">Transmembrane</keyword>
<feature type="chain" id="PRO_5046732373" evidence="2">
    <location>
        <begin position="17"/>
        <end position="366"/>
    </location>
</feature>
<gene>
    <name evidence="3" type="ORF">VaNZ11_008491</name>
</gene>
<keyword evidence="4" id="KW-1185">Reference proteome</keyword>
<name>A0ABQ5S5A1_9CHLO</name>
<dbReference type="EMBL" id="BSDZ01000022">
    <property type="protein sequence ID" value="GLI65067.1"/>
    <property type="molecule type" value="Genomic_DNA"/>
</dbReference>
<evidence type="ECO:0000256" key="2">
    <source>
        <dbReference type="SAM" id="SignalP"/>
    </source>
</evidence>
<evidence type="ECO:0000256" key="1">
    <source>
        <dbReference type="SAM" id="Phobius"/>
    </source>
</evidence>
<sequence length="366" mass="39085">MASSIILTTLFALVASSVRPTYDVDPGTRLSSKFRGQATTAAVERRLQATTSAHQCLWTRRAGCELNADFVTTLSGSPTTESQKLLARNAALSNICTGYNSSYTCLAKPGEYCVWSSSYQECYLGTGYIPDEWLQSRLWCSGSLAETTVKCVSSITSSTCSANAKCVWAPTGLTSQASSIVGIIVTAILGSSNSSCVPKWATDEKVVNNLVQNAAKGTTVAEILAIIFNDLMGTCSSAQKFKTMLTTCPVASASTCLSTPGCAFQSNACNYADDFPVYLLLNQTDTWVVAWNKARVQCEVLSSNSSCSSSPDLITINKTLYSQYLALQPSFPPEPNVGSLSGPTTAILLGLFFSILHLFLFYGKAV</sequence>
<evidence type="ECO:0000313" key="3">
    <source>
        <dbReference type="EMBL" id="GLI65067.1"/>
    </source>
</evidence>
<accession>A0ABQ5S5A1</accession>